<dbReference type="AlphaFoldDB" id="A0A0K1ELP1"/>
<proteinExistence type="predicted"/>
<keyword evidence="3" id="KW-1185">Reference proteome</keyword>
<reference evidence="2 3" key="1">
    <citation type="submission" date="2015-07" db="EMBL/GenBank/DDBJ databases">
        <title>Genome analysis of myxobacterium Chondromyces crocatus Cm c5 reveals a high potential for natural compound synthesis and the genetic basis for the loss of fruiting body formation.</title>
        <authorList>
            <person name="Zaburannyi N."/>
            <person name="Bunk B."/>
            <person name="Maier J."/>
            <person name="Overmann J."/>
            <person name="Mueller R."/>
        </authorList>
    </citation>
    <scope>NUCLEOTIDE SEQUENCE [LARGE SCALE GENOMIC DNA]</scope>
    <source>
        <strain evidence="2 3">Cm c5</strain>
    </source>
</reference>
<accession>A0A0K1ELP1</accession>
<name>A0A0K1ELP1_CHOCO</name>
<organism evidence="2 3">
    <name type="scientific">Chondromyces crocatus</name>
    <dbReference type="NCBI Taxonomy" id="52"/>
    <lineage>
        <taxon>Bacteria</taxon>
        <taxon>Pseudomonadati</taxon>
        <taxon>Myxococcota</taxon>
        <taxon>Polyangia</taxon>
        <taxon>Polyangiales</taxon>
        <taxon>Polyangiaceae</taxon>
        <taxon>Chondromyces</taxon>
    </lineage>
</organism>
<dbReference type="KEGG" id="ccro:CMC5_057400"/>
<evidence type="ECO:0000313" key="3">
    <source>
        <dbReference type="Proteomes" id="UP000067626"/>
    </source>
</evidence>
<dbReference type="Proteomes" id="UP000067626">
    <property type="component" value="Chromosome"/>
</dbReference>
<evidence type="ECO:0000256" key="1">
    <source>
        <dbReference type="SAM" id="MobiDB-lite"/>
    </source>
</evidence>
<protein>
    <recommendedName>
        <fullName evidence="4">Sialidase domain-containing protein</fullName>
    </recommendedName>
</protein>
<feature type="region of interest" description="Disordered" evidence="1">
    <location>
        <begin position="1"/>
        <end position="26"/>
    </location>
</feature>
<dbReference type="EMBL" id="CP012159">
    <property type="protein sequence ID" value="AKT41533.1"/>
    <property type="molecule type" value="Genomic_DNA"/>
</dbReference>
<feature type="compositionally biased region" description="Basic and acidic residues" evidence="1">
    <location>
        <begin position="1"/>
        <end position="14"/>
    </location>
</feature>
<evidence type="ECO:0008006" key="4">
    <source>
        <dbReference type="Google" id="ProtNLM"/>
    </source>
</evidence>
<sequence length="509" mass="53934">MGMDAARMKSESIEPPHPNARTMSTHTRPGTHGLLIVALASALQATACKKEKDDTPLNVPPARGTASSDELSTAIGQARALSADQAPTSTKWKQVVVLDDKRAVLIGELVTETIALTTDNAGRTWRTLRLPREGWSTWAVGMDGTTAALLGPRVAAKAANDPRAGAPPPQQAGVVEEAIRVTFAAPDAPQLTALNPLVLPPRKTGNPLGESLFAGVFGPERLGVLFQQAPRNWVVLFGGIAGSEDLAPVKLPPAETPLPSPYGRPPMLLSSQGRSLLMRPFPEPDKPLEPPRKIEQIAATPQLLKQLATPPSCEMSEWSLKLIDQPRPAVLAVSPSKTGVVALPSKTPPNATIGCASQRMVVEVEDPTPLDPGDPTAKKGPPPRTLALCNVEGEPCVVPKQRPFRPWVEPHEYVTVSAPTAQGAVAVMTARAPARWGLYMAQSLDGGHVYELPRVIGEGNSDRGKIDIGAVVSFGSRVLLLLEAEVAGTSRRSWYVTASNDGGVSWGIP</sequence>
<evidence type="ECO:0000313" key="2">
    <source>
        <dbReference type="EMBL" id="AKT41533.1"/>
    </source>
</evidence>
<feature type="region of interest" description="Disordered" evidence="1">
    <location>
        <begin position="50"/>
        <end position="71"/>
    </location>
</feature>
<gene>
    <name evidence="2" type="ORF">CMC5_057400</name>
</gene>